<evidence type="ECO:0000313" key="2">
    <source>
        <dbReference type="EMBL" id="MDR6241081.1"/>
    </source>
</evidence>
<dbReference type="PANTHER" id="PTHR38011">
    <property type="entry name" value="DIHYDROFOLATE REDUCTASE FAMILY PROTEIN (AFU_ORTHOLOGUE AFUA_8G06820)"/>
    <property type="match status" value="1"/>
</dbReference>
<evidence type="ECO:0000259" key="1">
    <source>
        <dbReference type="Pfam" id="PF01872"/>
    </source>
</evidence>
<name>A0AAE3XSH8_9BACT</name>
<dbReference type="RefSeq" id="WP_309941598.1">
    <property type="nucleotide sequence ID" value="NZ_AP025305.1"/>
</dbReference>
<dbReference type="InterPro" id="IPR024072">
    <property type="entry name" value="DHFR-like_dom_sf"/>
</dbReference>
<evidence type="ECO:0000313" key="3">
    <source>
        <dbReference type="Proteomes" id="UP001185092"/>
    </source>
</evidence>
<dbReference type="Proteomes" id="UP001185092">
    <property type="component" value="Unassembled WGS sequence"/>
</dbReference>
<dbReference type="PANTHER" id="PTHR38011:SF11">
    <property type="entry name" value="2,5-DIAMINO-6-RIBOSYLAMINO-4(3H)-PYRIMIDINONE 5'-PHOSPHATE REDUCTASE"/>
    <property type="match status" value="1"/>
</dbReference>
<dbReference type="InterPro" id="IPR050765">
    <property type="entry name" value="Riboflavin_Biosynth_HTPR"/>
</dbReference>
<protein>
    <submittedName>
        <fullName evidence="2">Dihydrofolate reductase</fullName>
    </submittedName>
</protein>
<comment type="caution">
    <text evidence="2">The sequence shown here is derived from an EMBL/GenBank/DDBJ whole genome shotgun (WGS) entry which is preliminary data.</text>
</comment>
<dbReference type="EMBL" id="JAVDQD010000006">
    <property type="protein sequence ID" value="MDR6241081.1"/>
    <property type="molecule type" value="Genomic_DNA"/>
</dbReference>
<dbReference type="GO" id="GO:0008703">
    <property type="term" value="F:5-amino-6-(5-phosphoribosylamino)uracil reductase activity"/>
    <property type="evidence" value="ECO:0007669"/>
    <property type="project" value="InterPro"/>
</dbReference>
<keyword evidence="3" id="KW-1185">Reference proteome</keyword>
<sequence length="181" mass="20227">MKGKNFVNIACSLDGKIADQDNKVDWLHEIPNPKNIDMGIPAFMEKVDAIVMGRNTYETVLGFGIEWPYKKPVFVLSSSLTEVPEELKGKIEFISGAPQEITNYINNKGYLNLYIDGGLTIQSFLAEDMIDEMTITTMPILLGGGPALFGDLPNARRFKLKASKVFLDEIVQSHYIRKPQA</sequence>
<dbReference type="AlphaFoldDB" id="A0AAE3XSH8"/>
<dbReference type="InterPro" id="IPR002734">
    <property type="entry name" value="RibDG_C"/>
</dbReference>
<accession>A0AAE3XSH8</accession>
<reference evidence="2" key="1">
    <citation type="submission" date="2023-07" db="EMBL/GenBank/DDBJ databases">
        <title>Genomic Encyclopedia of Type Strains, Phase IV (KMG-IV): sequencing the most valuable type-strain genomes for metagenomic binning, comparative biology and taxonomic classification.</title>
        <authorList>
            <person name="Goeker M."/>
        </authorList>
    </citation>
    <scope>NUCLEOTIDE SEQUENCE</scope>
    <source>
        <strain evidence="2">DSM 26174</strain>
    </source>
</reference>
<dbReference type="Gene3D" id="3.40.430.10">
    <property type="entry name" value="Dihydrofolate Reductase, subunit A"/>
    <property type="match status" value="1"/>
</dbReference>
<dbReference type="Pfam" id="PF01872">
    <property type="entry name" value="RibD_C"/>
    <property type="match status" value="1"/>
</dbReference>
<proteinExistence type="predicted"/>
<feature type="domain" description="Bacterial bifunctional deaminase-reductase C-terminal" evidence="1">
    <location>
        <begin position="7"/>
        <end position="169"/>
    </location>
</feature>
<gene>
    <name evidence="2" type="ORF">HNQ88_004157</name>
</gene>
<dbReference type="GO" id="GO:0009231">
    <property type="term" value="P:riboflavin biosynthetic process"/>
    <property type="evidence" value="ECO:0007669"/>
    <property type="project" value="InterPro"/>
</dbReference>
<dbReference type="SUPFAM" id="SSF53597">
    <property type="entry name" value="Dihydrofolate reductase-like"/>
    <property type="match status" value="1"/>
</dbReference>
<organism evidence="2 3">
    <name type="scientific">Aureibacter tunicatorum</name>
    <dbReference type="NCBI Taxonomy" id="866807"/>
    <lineage>
        <taxon>Bacteria</taxon>
        <taxon>Pseudomonadati</taxon>
        <taxon>Bacteroidota</taxon>
        <taxon>Cytophagia</taxon>
        <taxon>Cytophagales</taxon>
        <taxon>Persicobacteraceae</taxon>
        <taxon>Aureibacter</taxon>
    </lineage>
</organism>